<sequence>MIFDRLENISRYKGIYKNLDLAIEWITKTNLNQLSKEKHIIKENDVFALHMEVDSYGDQSAQYETHQIYADLQVILDPEEKLYFAQESDLEKPKTQYNKESNFTLFEIDNQNKNLLHPSTKDFLFFFPKEGHVPKYLRYNRKLNKIVIKVKIDW</sequence>
<dbReference type="Gene3D" id="2.60.120.370">
    <property type="entry name" value="YhcH/YjgK/YiaL"/>
    <property type="match status" value="1"/>
</dbReference>
<dbReference type="InterPro" id="IPR004375">
    <property type="entry name" value="NanQ/TabA/YiaL"/>
</dbReference>
<dbReference type="SUPFAM" id="SSF51197">
    <property type="entry name" value="Clavaminate synthase-like"/>
    <property type="match status" value="1"/>
</dbReference>
<dbReference type="GeneID" id="93248608"/>
<evidence type="ECO:0000313" key="2">
    <source>
        <dbReference type="Proteomes" id="UP000009399"/>
    </source>
</evidence>
<dbReference type="NCBIfam" id="TIGR00022">
    <property type="entry name" value="YhcH/YjgK/YiaL family protein"/>
    <property type="match status" value="1"/>
</dbReference>
<accession>A0AAI8AMX8</accession>
<gene>
    <name evidence="1" type="ORF">MOS_508</name>
</gene>
<evidence type="ECO:0008006" key="3">
    <source>
        <dbReference type="Google" id="ProtNLM"/>
    </source>
</evidence>
<name>A0AAI8AMX8_MESHY</name>
<dbReference type="AlphaFoldDB" id="A0AAI8AMX8"/>
<proteinExistence type="predicted"/>
<reference evidence="1 2" key="1">
    <citation type="journal article" date="2013" name="Genome Announc.">
        <title>Complete Genome Sequence of Mycoplasma hyorhinis Strain SK76.</title>
        <authorList>
            <person name="Goodison S."/>
            <person name="Urquidi V."/>
            <person name="Kumar D."/>
            <person name="Reyes L."/>
            <person name="Rosser C.J."/>
        </authorList>
    </citation>
    <scope>NUCLEOTIDE SEQUENCE [LARGE SCALE GENOMIC DNA]</scope>
    <source>
        <strain evidence="1 2">SK76</strain>
    </source>
</reference>
<dbReference type="GO" id="GO:0005829">
    <property type="term" value="C:cytosol"/>
    <property type="evidence" value="ECO:0007669"/>
    <property type="project" value="TreeGrafter"/>
</dbReference>
<dbReference type="InterPro" id="IPR037012">
    <property type="entry name" value="NanQ/TabA/YiaL_sf"/>
</dbReference>
<dbReference type="Proteomes" id="UP000009399">
    <property type="component" value="Chromosome"/>
</dbReference>
<dbReference type="EMBL" id="CP003914">
    <property type="protein sequence ID" value="AFX74423.1"/>
    <property type="molecule type" value="Genomic_DNA"/>
</dbReference>
<dbReference type="PANTHER" id="PTHR34986">
    <property type="entry name" value="EVOLVED BETA-GALACTOSIDASE SUBUNIT BETA"/>
    <property type="match status" value="1"/>
</dbReference>
<dbReference type="Pfam" id="PF04074">
    <property type="entry name" value="DUF386"/>
    <property type="match status" value="1"/>
</dbReference>
<evidence type="ECO:0000313" key="1">
    <source>
        <dbReference type="EMBL" id="AFX74423.1"/>
    </source>
</evidence>
<dbReference type="RefSeq" id="WP_014335614.1">
    <property type="nucleotide sequence ID" value="NC_019552.1"/>
</dbReference>
<dbReference type="PANTHER" id="PTHR34986:SF1">
    <property type="entry name" value="PROTEIN YIAL"/>
    <property type="match status" value="1"/>
</dbReference>
<organism evidence="1 2">
    <name type="scientific">Mesomycoplasma hyorhinis SK76</name>
    <dbReference type="NCBI Taxonomy" id="1118964"/>
    <lineage>
        <taxon>Bacteria</taxon>
        <taxon>Bacillati</taxon>
        <taxon>Mycoplasmatota</taxon>
        <taxon>Mycoplasmoidales</taxon>
        <taxon>Metamycoplasmataceae</taxon>
        <taxon>Mesomycoplasma</taxon>
    </lineage>
</organism>
<protein>
    <recommendedName>
        <fullName evidence="3">Beta-D-galactosidase</fullName>
    </recommendedName>
</protein>
<dbReference type="KEGG" id="mhs:MOS_508"/>